<organism evidence="1 2">
    <name type="scientific">Paramecium sonneborni</name>
    <dbReference type="NCBI Taxonomy" id="65129"/>
    <lineage>
        <taxon>Eukaryota</taxon>
        <taxon>Sar</taxon>
        <taxon>Alveolata</taxon>
        <taxon>Ciliophora</taxon>
        <taxon>Intramacronucleata</taxon>
        <taxon>Oligohymenophorea</taxon>
        <taxon>Peniculida</taxon>
        <taxon>Parameciidae</taxon>
        <taxon>Paramecium</taxon>
    </lineage>
</organism>
<sequence length="440" mass="52435">MNKNDKDDWRIQIEQQYRDESIYGRVTLNFEFNQNFELEYNQEQCRIENHYLQDGEIQLFIRPIDLNIDYYYKNEKDEEIKCDVQDYYLSDISDYDDSLQSQVEGSSKFYVPYVTISPGGKFLIICIEVSILGKYQTQRIIIIDLINQNIKKVFYRTHFIGCQKPYFSKDGNLGIINITKDTDISRFLFLNLQNGIQNEEIIQFDDIQIDSMVYDIQSGCLFYINQQGQIYQVPFNLKDFTIDKSNIQIYEVNLQIPEDYYPVKIQLAILGDQYALIADEFGQLIVINIRNKSKIIKQYNYEEYYFSQFVFNKAFAVISNYYQNQFQLINLSSGKLIRSIKQENQLNSIYQYSSKQSYLMSMIPYKVYKDENLEIDSPSEDNEEDVEKTIKWIVFDFIRGTHKEVKKENLTNKMIKTKIFTHDLIVQVYDNNIIYKKQIN</sequence>
<name>A0A8S1LFD4_9CILI</name>
<comment type="caution">
    <text evidence="1">The sequence shown here is derived from an EMBL/GenBank/DDBJ whole genome shotgun (WGS) entry which is preliminary data.</text>
</comment>
<evidence type="ECO:0000313" key="2">
    <source>
        <dbReference type="Proteomes" id="UP000692954"/>
    </source>
</evidence>
<proteinExistence type="predicted"/>
<dbReference type="AlphaFoldDB" id="A0A8S1LFD4"/>
<gene>
    <name evidence="1" type="ORF">PSON_ATCC_30995.1.T0170408</name>
</gene>
<evidence type="ECO:0000313" key="1">
    <source>
        <dbReference type="EMBL" id="CAD8063436.1"/>
    </source>
</evidence>
<accession>A0A8S1LFD4</accession>
<reference evidence="1" key="1">
    <citation type="submission" date="2021-01" db="EMBL/GenBank/DDBJ databases">
        <authorList>
            <consortium name="Genoscope - CEA"/>
            <person name="William W."/>
        </authorList>
    </citation>
    <scope>NUCLEOTIDE SEQUENCE</scope>
</reference>
<dbReference type="Proteomes" id="UP000692954">
    <property type="component" value="Unassembled WGS sequence"/>
</dbReference>
<dbReference type="OrthoDB" id="312635at2759"/>
<protein>
    <submittedName>
        <fullName evidence="1">Uncharacterized protein</fullName>
    </submittedName>
</protein>
<keyword evidence="2" id="KW-1185">Reference proteome</keyword>
<dbReference type="EMBL" id="CAJJDN010000017">
    <property type="protein sequence ID" value="CAD8063436.1"/>
    <property type="molecule type" value="Genomic_DNA"/>
</dbReference>